<dbReference type="SUPFAM" id="SSF48264">
    <property type="entry name" value="Cytochrome P450"/>
    <property type="match status" value="1"/>
</dbReference>
<dbReference type="PANTHER" id="PTHR24299:SF63">
    <property type="entry name" value="ISOFLAVONE 2'-HYDROXYLASE"/>
    <property type="match status" value="1"/>
</dbReference>
<reference evidence="2" key="1">
    <citation type="submission" date="2020-07" db="EMBL/GenBank/DDBJ databases">
        <title>Genome sequence and genetic diversity analysis of an under-domesticated orphan crop, white fonio (Digitaria exilis).</title>
        <authorList>
            <person name="Bennetzen J.L."/>
            <person name="Chen S."/>
            <person name="Ma X."/>
            <person name="Wang X."/>
            <person name="Yssel A.E.J."/>
            <person name="Chaluvadi S.R."/>
            <person name="Johnson M."/>
            <person name="Gangashetty P."/>
            <person name="Hamidou F."/>
            <person name="Sanogo M.D."/>
            <person name="Zwaenepoel A."/>
            <person name="Wallace J."/>
            <person name="Van De Peer Y."/>
            <person name="Van Deynze A."/>
        </authorList>
    </citation>
    <scope>NUCLEOTIDE SEQUENCE</scope>
    <source>
        <tissue evidence="2">Leaves</tissue>
    </source>
</reference>
<evidence type="ECO:0000256" key="1">
    <source>
        <dbReference type="SAM" id="SignalP"/>
    </source>
</evidence>
<dbReference type="Gene3D" id="1.10.630.10">
    <property type="entry name" value="Cytochrome P450"/>
    <property type="match status" value="1"/>
</dbReference>
<dbReference type="InterPro" id="IPR036396">
    <property type="entry name" value="Cyt_P450_sf"/>
</dbReference>
<keyword evidence="1" id="KW-0732">Signal</keyword>
<evidence type="ECO:0008006" key="4">
    <source>
        <dbReference type="Google" id="ProtNLM"/>
    </source>
</evidence>
<accession>A0A835FVU1</accession>
<dbReference type="OrthoDB" id="694341at2759"/>
<dbReference type="Pfam" id="PF00067">
    <property type="entry name" value="p450"/>
    <property type="match status" value="1"/>
</dbReference>
<name>A0A835FVU1_9POAL</name>
<organism evidence="2 3">
    <name type="scientific">Digitaria exilis</name>
    <dbReference type="NCBI Taxonomy" id="1010633"/>
    <lineage>
        <taxon>Eukaryota</taxon>
        <taxon>Viridiplantae</taxon>
        <taxon>Streptophyta</taxon>
        <taxon>Embryophyta</taxon>
        <taxon>Tracheophyta</taxon>
        <taxon>Spermatophyta</taxon>
        <taxon>Magnoliopsida</taxon>
        <taxon>Liliopsida</taxon>
        <taxon>Poales</taxon>
        <taxon>Poaceae</taxon>
        <taxon>PACMAD clade</taxon>
        <taxon>Panicoideae</taxon>
        <taxon>Panicodae</taxon>
        <taxon>Paniceae</taxon>
        <taxon>Anthephorinae</taxon>
        <taxon>Digitaria</taxon>
    </lineage>
</organism>
<gene>
    <name evidence="2" type="ORF">HU200_004342</name>
</gene>
<dbReference type="Gramene" id="Dexi9A01G0007960.1">
    <property type="protein sequence ID" value="Dexi9A01G0007960.1:cds"/>
    <property type="gene ID" value="Dexi9A01G0007960"/>
</dbReference>
<keyword evidence="3" id="KW-1185">Reference proteome</keyword>
<comment type="caution">
    <text evidence="2">The sequence shown here is derived from an EMBL/GenBank/DDBJ whole genome shotgun (WGS) entry which is preliminary data.</text>
</comment>
<feature type="signal peptide" evidence="1">
    <location>
        <begin position="1"/>
        <end position="24"/>
    </location>
</feature>
<dbReference type="GO" id="GO:0004497">
    <property type="term" value="F:monooxygenase activity"/>
    <property type="evidence" value="ECO:0007669"/>
    <property type="project" value="InterPro"/>
</dbReference>
<feature type="chain" id="PRO_5033036296" description="Cytochrome P450" evidence="1">
    <location>
        <begin position="25"/>
        <end position="295"/>
    </location>
</feature>
<protein>
    <recommendedName>
        <fullName evidence="4">Cytochrome P450</fullName>
    </recommendedName>
</protein>
<dbReference type="InterPro" id="IPR001128">
    <property type="entry name" value="Cyt_P450"/>
</dbReference>
<dbReference type="Proteomes" id="UP000636709">
    <property type="component" value="Unassembled WGS sequence"/>
</dbReference>
<dbReference type="GO" id="GO:0005506">
    <property type="term" value="F:iron ion binding"/>
    <property type="evidence" value="ECO:0007669"/>
    <property type="project" value="InterPro"/>
</dbReference>
<dbReference type="PANTHER" id="PTHR24299">
    <property type="entry name" value="CYTOCHROME P450 FAMILY 1"/>
    <property type="match status" value="1"/>
</dbReference>
<evidence type="ECO:0000313" key="2">
    <source>
        <dbReference type="EMBL" id="KAF8775568.1"/>
    </source>
</evidence>
<proteinExistence type="predicted"/>
<evidence type="ECO:0000313" key="3">
    <source>
        <dbReference type="Proteomes" id="UP000636709"/>
    </source>
</evidence>
<dbReference type="AlphaFoldDB" id="A0A835FVU1"/>
<sequence length="295" mass="32738">METANLFLLPFLFLFATHHHLTRRRHGKTSTKKLPPGPLAVPVFGHLLFLAGKPLHQSLARLATRYGPVFSLRLGSRHAVVVSSAACARECLTEHDVTFAGRPRFPTLALMTYGGTTVVNYNYGPYWRHLRRVATVHLLSASRVTSFMLPAITAEVRAMARRMHRTAAAAAASGRSGARVHLRRRLLELILSAMMETVAQTKTSRAAEDADTDMSPETQEFKESMDVLLPLVGAANTWDFLPILQRLDVFGVKKKIASVVGTRDAFFQRLIDTARADVLSPQYAIPPKHAVRMSF</sequence>
<dbReference type="InterPro" id="IPR002401">
    <property type="entry name" value="Cyt_P450_E_grp-I"/>
</dbReference>
<dbReference type="FunFam" id="1.10.630.10:FF:000104">
    <property type="entry name" value="Cytochrome P450 family 81 subfamily D polypeptide 8"/>
    <property type="match status" value="1"/>
</dbReference>
<dbReference type="PRINTS" id="PR00463">
    <property type="entry name" value="EP450I"/>
</dbReference>
<dbReference type="GO" id="GO:0016705">
    <property type="term" value="F:oxidoreductase activity, acting on paired donors, with incorporation or reduction of molecular oxygen"/>
    <property type="evidence" value="ECO:0007669"/>
    <property type="project" value="InterPro"/>
</dbReference>
<dbReference type="EMBL" id="JACEFO010000302">
    <property type="protein sequence ID" value="KAF8775568.1"/>
    <property type="molecule type" value="Genomic_DNA"/>
</dbReference>
<dbReference type="GO" id="GO:0020037">
    <property type="term" value="F:heme binding"/>
    <property type="evidence" value="ECO:0007669"/>
    <property type="project" value="InterPro"/>
</dbReference>